<evidence type="ECO:0000259" key="7">
    <source>
        <dbReference type="Pfam" id="PF12698"/>
    </source>
</evidence>
<keyword evidence="4 6" id="KW-1133">Transmembrane helix</keyword>
<comment type="caution">
    <text evidence="8">The sequence shown here is derived from an EMBL/GenBank/DDBJ whole genome shotgun (WGS) entry which is preliminary data.</text>
</comment>
<evidence type="ECO:0000256" key="3">
    <source>
        <dbReference type="ARBA" id="ARBA00022692"/>
    </source>
</evidence>
<dbReference type="Proteomes" id="UP000094669">
    <property type="component" value="Unassembled WGS sequence"/>
</dbReference>
<gene>
    <name evidence="8" type="ORF">BES34_011480</name>
</gene>
<feature type="transmembrane region" description="Helical" evidence="6">
    <location>
        <begin position="146"/>
        <end position="169"/>
    </location>
</feature>
<keyword evidence="5 6" id="KW-0472">Membrane</keyword>
<evidence type="ECO:0000256" key="5">
    <source>
        <dbReference type="ARBA" id="ARBA00023136"/>
    </source>
</evidence>
<keyword evidence="9" id="KW-1185">Reference proteome</keyword>
<protein>
    <submittedName>
        <fullName evidence="8">Gliding motility ABC transporter</fullName>
    </submittedName>
</protein>
<name>A0ABX4YIA4_9LEPT</name>
<sequence length="252" mass="28548">MNDSSRIFEFYSNVRTVFSKEWIGYLNTPIGYIFAVLFLLLSSFLFFFGLGEDSFWDRNVASLEQFFLWIPLLYIVFVPAITMRVWSEEERTGTTEILFTLPLREYEIVFAKFVAAWFFLGAVLLTTVSIPFTIWALGDLDIGAAFAGYLGCYLLGSCYISIGLLISALSKDQISAYLLTMLVCLFFFLLGYQPVLRFLGGAASSFASFISLSRHFEPFRLGILDGKEIFYTVSFTVTTLVANVIVLLGKKR</sequence>
<evidence type="ECO:0000313" key="9">
    <source>
        <dbReference type="Proteomes" id="UP000094669"/>
    </source>
</evidence>
<comment type="subcellular location">
    <subcellularLocation>
        <location evidence="1">Cell membrane</location>
        <topology evidence="1">Multi-pass membrane protein</topology>
    </subcellularLocation>
</comment>
<proteinExistence type="predicted"/>
<feature type="domain" description="ABC-2 type transporter transmembrane" evidence="7">
    <location>
        <begin position="65"/>
        <end position="211"/>
    </location>
</feature>
<evidence type="ECO:0000256" key="6">
    <source>
        <dbReference type="SAM" id="Phobius"/>
    </source>
</evidence>
<feature type="transmembrane region" description="Helical" evidence="6">
    <location>
        <begin position="108"/>
        <end position="134"/>
    </location>
</feature>
<feature type="transmembrane region" description="Helical" evidence="6">
    <location>
        <begin position="30"/>
        <end position="51"/>
    </location>
</feature>
<dbReference type="Pfam" id="PF12698">
    <property type="entry name" value="ABC2_membrane_3"/>
    <property type="match status" value="1"/>
</dbReference>
<evidence type="ECO:0000256" key="2">
    <source>
        <dbReference type="ARBA" id="ARBA00022475"/>
    </source>
</evidence>
<reference evidence="8" key="1">
    <citation type="submission" date="2018-01" db="EMBL/GenBank/DDBJ databases">
        <title>Genomic characterization of Leptospira inadai serogroup Lyme isolated from captured rat in Brazil and comparative analysis with human reference strain.</title>
        <authorList>
            <person name="Moreno L.Z."/>
            <person name="Loureiro A.P."/>
            <person name="Miraglia F."/>
            <person name="Kremer F.S."/>
            <person name="Eslabao M.R."/>
            <person name="Dellagostin O.A."/>
            <person name="Lilenbaum W."/>
            <person name="Moreno A.M."/>
        </authorList>
    </citation>
    <scope>NUCLEOTIDE SEQUENCE [LARGE SCALE GENOMIC DNA]</scope>
    <source>
        <strain evidence="8">M34/99</strain>
    </source>
</reference>
<evidence type="ECO:0000256" key="1">
    <source>
        <dbReference type="ARBA" id="ARBA00004651"/>
    </source>
</evidence>
<keyword evidence="2" id="KW-1003">Cell membrane</keyword>
<dbReference type="InterPro" id="IPR051449">
    <property type="entry name" value="ABC-2_transporter_component"/>
</dbReference>
<evidence type="ECO:0000313" key="8">
    <source>
        <dbReference type="EMBL" id="PNV74884.1"/>
    </source>
</evidence>
<dbReference type="RefSeq" id="WP_010419017.1">
    <property type="nucleotide sequence ID" value="NZ_MCRM02000010.1"/>
</dbReference>
<accession>A0ABX4YIA4</accession>
<evidence type="ECO:0000256" key="4">
    <source>
        <dbReference type="ARBA" id="ARBA00022989"/>
    </source>
</evidence>
<dbReference type="PANTHER" id="PTHR30294">
    <property type="entry name" value="MEMBRANE COMPONENT OF ABC TRANSPORTER YHHJ-RELATED"/>
    <property type="match status" value="1"/>
</dbReference>
<feature type="transmembrane region" description="Helical" evidence="6">
    <location>
        <begin position="229"/>
        <end position="249"/>
    </location>
</feature>
<keyword evidence="3 6" id="KW-0812">Transmembrane</keyword>
<organism evidence="8 9">
    <name type="scientific">Leptospira inadai serovar Lyme</name>
    <dbReference type="NCBI Taxonomy" id="293084"/>
    <lineage>
        <taxon>Bacteria</taxon>
        <taxon>Pseudomonadati</taxon>
        <taxon>Spirochaetota</taxon>
        <taxon>Spirochaetia</taxon>
        <taxon>Leptospirales</taxon>
        <taxon>Leptospiraceae</taxon>
        <taxon>Leptospira</taxon>
    </lineage>
</organism>
<feature type="transmembrane region" description="Helical" evidence="6">
    <location>
        <begin position="66"/>
        <end position="87"/>
    </location>
</feature>
<dbReference type="EMBL" id="MCRM02000010">
    <property type="protein sequence ID" value="PNV74884.1"/>
    <property type="molecule type" value="Genomic_DNA"/>
</dbReference>
<dbReference type="PANTHER" id="PTHR30294:SF29">
    <property type="entry name" value="MULTIDRUG ABC TRANSPORTER PERMEASE YBHS-RELATED"/>
    <property type="match status" value="1"/>
</dbReference>
<dbReference type="InterPro" id="IPR013525">
    <property type="entry name" value="ABC2_TM"/>
</dbReference>
<feature type="transmembrane region" description="Helical" evidence="6">
    <location>
        <begin position="176"/>
        <end position="195"/>
    </location>
</feature>